<dbReference type="AlphaFoldDB" id="A0A6C2UV19"/>
<gene>
    <name evidence="2" type="ORF">SCARR_05338</name>
</gene>
<evidence type="ECO:0000313" key="2">
    <source>
        <dbReference type="EMBL" id="VGO23231.1"/>
    </source>
</evidence>
<evidence type="ECO:0000256" key="1">
    <source>
        <dbReference type="SAM" id="MobiDB-lite"/>
    </source>
</evidence>
<evidence type="ECO:0008006" key="4">
    <source>
        <dbReference type="Google" id="ProtNLM"/>
    </source>
</evidence>
<feature type="region of interest" description="Disordered" evidence="1">
    <location>
        <begin position="453"/>
        <end position="495"/>
    </location>
</feature>
<protein>
    <recommendedName>
        <fullName evidence="4">Sialidase domain-containing protein</fullName>
    </recommendedName>
</protein>
<sequence length="495" mass="55714">MVRKQRFVLLNIFSVIAVGIFITQPGFSLAAESDVEYFTDNGYGNPTDTMQHPSGEYFEGTTYVAYQGPHEDPYVCSYDHSAKKWAGPYKAGVSLMGQEYDSIDRSGKVDNHGRPSMIIDAKGYIHLAFGGHGGVSTLGENSQGAQGRGKQTHVVSKRPGDITEWEELDNISPLGTYSQWVKMPNGDLYLFYRHGSHQSDWVYQKSTDAGRTFTTSKSILKSKPHTGYPGPYDAWYAWFAPGKGNTITASYVYHLCDKSGAGRHTNARYNCYYMMMNTDDGSWQNVKGQKLDIPVTKEVADKNTMIVDTNEERTNRGACRVDENGYPHLFFRYDVGHVRYTRWLGDSWQKPVRIIPGSKLQDGDILIDSPLNVRLLLSYKVAGAGTVGYWRTTDGGLTWKKDKPLITSKEANFKYVSSLMHNANPEALLLLSEHIYGQEHQYRKMILLGDNGPVTRPEKQASNLGDRLKELQKLKEEGKLDDQPKGRRGRTTPRE</sequence>
<evidence type="ECO:0000313" key="3">
    <source>
        <dbReference type="Proteomes" id="UP000346198"/>
    </source>
</evidence>
<proteinExistence type="predicted"/>
<dbReference type="CDD" id="cd15482">
    <property type="entry name" value="Sialidase_non-viral"/>
    <property type="match status" value="1"/>
</dbReference>
<keyword evidence="3" id="KW-1185">Reference proteome</keyword>
<feature type="compositionally biased region" description="Basic residues" evidence="1">
    <location>
        <begin position="486"/>
        <end position="495"/>
    </location>
</feature>
<organism evidence="2 3">
    <name type="scientific">Pontiella sulfatireligans</name>
    <dbReference type="NCBI Taxonomy" id="2750658"/>
    <lineage>
        <taxon>Bacteria</taxon>
        <taxon>Pseudomonadati</taxon>
        <taxon>Kiritimatiellota</taxon>
        <taxon>Kiritimatiellia</taxon>
        <taxon>Kiritimatiellales</taxon>
        <taxon>Pontiellaceae</taxon>
        <taxon>Pontiella</taxon>
    </lineage>
</organism>
<dbReference type="InterPro" id="IPR036278">
    <property type="entry name" value="Sialidase_sf"/>
</dbReference>
<dbReference type="EMBL" id="CAAHFH010000003">
    <property type="protein sequence ID" value="VGO23231.1"/>
    <property type="molecule type" value="Genomic_DNA"/>
</dbReference>
<reference evidence="2 3" key="1">
    <citation type="submission" date="2019-04" db="EMBL/GenBank/DDBJ databases">
        <authorList>
            <person name="Van Vliet M D."/>
        </authorList>
    </citation>
    <scope>NUCLEOTIDE SEQUENCE [LARGE SCALE GENOMIC DNA]</scope>
    <source>
        <strain evidence="2 3">F21</strain>
    </source>
</reference>
<dbReference type="SUPFAM" id="SSF50939">
    <property type="entry name" value="Sialidases"/>
    <property type="match status" value="1"/>
</dbReference>
<name>A0A6C2UV19_9BACT</name>
<feature type="compositionally biased region" description="Basic and acidic residues" evidence="1">
    <location>
        <begin position="466"/>
        <end position="485"/>
    </location>
</feature>
<dbReference type="Pfam" id="PF15892">
    <property type="entry name" value="BNR_4"/>
    <property type="match status" value="1"/>
</dbReference>
<accession>A0A6C2UV19</accession>
<dbReference type="Gene3D" id="2.120.10.10">
    <property type="match status" value="1"/>
</dbReference>
<dbReference type="Proteomes" id="UP000346198">
    <property type="component" value="Unassembled WGS sequence"/>
</dbReference>
<dbReference type="RefSeq" id="WP_136065404.1">
    <property type="nucleotide sequence ID" value="NZ_CAAHFH010000003.1"/>
</dbReference>